<feature type="compositionally biased region" description="Pro residues" evidence="5">
    <location>
        <begin position="816"/>
        <end position="829"/>
    </location>
</feature>
<dbReference type="SUPFAM" id="SSF57552">
    <property type="entry name" value="Blood coagulation inhibitor (disintegrin)"/>
    <property type="match status" value="1"/>
</dbReference>
<dbReference type="PANTHER" id="PTHR11905:SF159">
    <property type="entry name" value="ADAM METALLOPROTEASE"/>
    <property type="match status" value="1"/>
</dbReference>
<dbReference type="PANTHER" id="PTHR11905">
    <property type="entry name" value="ADAM A DISINTEGRIN AND METALLOPROTEASE DOMAIN"/>
    <property type="match status" value="1"/>
</dbReference>
<feature type="binding site" evidence="4">
    <location>
        <position position="488"/>
    </location>
    <ligand>
        <name>Zn(2+)</name>
        <dbReference type="ChEBI" id="CHEBI:29105"/>
        <note>catalytic</note>
    </ligand>
</feature>
<feature type="disulfide bond" evidence="4">
    <location>
        <begin position="507"/>
        <end position="512"/>
    </location>
</feature>
<feature type="transmembrane region" description="Helical" evidence="6">
    <location>
        <begin position="756"/>
        <end position="777"/>
    </location>
</feature>
<dbReference type="InterPro" id="IPR002870">
    <property type="entry name" value="Peptidase_M12B_N"/>
</dbReference>
<keyword evidence="1 4" id="KW-1015">Disulfide bond</keyword>
<reference evidence="10 11" key="1">
    <citation type="submission" date="2016-07" db="EMBL/GenBank/DDBJ databases">
        <title>Pervasive Adenine N6-methylation of Active Genes in Fungi.</title>
        <authorList>
            <consortium name="DOE Joint Genome Institute"/>
            <person name="Mondo S.J."/>
            <person name="Dannebaum R.O."/>
            <person name="Kuo R.C."/>
            <person name="Labutti K."/>
            <person name="Haridas S."/>
            <person name="Kuo A."/>
            <person name="Salamov A."/>
            <person name="Ahrendt S.R."/>
            <person name="Lipzen A."/>
            <person name="Sullivan W."/>
            <person name="Andreopoulos W.B."/>
            <person name="Clum A."/>
            <person name="Lindquist E."/>
            <person name="Daum C."/>
            <person name="Ramamoorthy G.K."/>
            <person name="Gryganskyi A."/>
            <person name="Culley D."/>
            <person name="Magnuson J.K."/>
            <person name="James T.Y."/>
            <person name="O'Malley M.A."/>
            <person name="Stajich J.E."/>
            <person name="Spatafora J.W."/>
            <person name="Visel A."/>
            <person name="Grigoriev I.V."/>
        </authorList>
    </citation>
    <scope>NUCLEOTIDE SEQUENCE [LARGE SCALE GENOMIC DNA]</scope>
    <source>
        <strain evidence="10 11">NRRL 1336</strain>
    </source>
</reference>
<keyword evidence="4" id="KW-0862">Zinc</keyword>
<feature type="active site" evidence="4">
    <location>
        <position position="489"/>
    </location>
</feature>
<evidence type="ECO:0000259" key="9">
    <source>
        <dbReference type="PROSITE" id="PS50215"/>
    </source>
</evidence>
<feature type="region of interest" description="Disordered" evidence="5">
    <location>
        <begin position="801"/>
        <end position="903"/>
    </location>
</feature>
<evidence type="ECO:0000256" key="1">
    <source>
        <dbReference type="ARBA" id="ARBA00023157"/>
    </source>
</evidence>
<dbReference type="InterPro" id="IPR024079">
    <property type="entry name" value="MetalloPept_cat_dom_sf"/>
</dbReference>
<dbReference type="Proteomes" id="UP000193560">
    <property type="component" value="Unassembled WGS sequence"/>
</dbReference>
<dbReference type="AlphaFoldDB" id="A0A1X2I2J7"/>
<keyword evidence="11" id="KW-1185">Reference proteome</keyword>
<keyword evidence="4" id="KW-0479">Metal-binding</keyword>
<dbReference type="InterPro" id="IPR001762">
    <property type="entry name" value="Disintegrin_dom"/>
</dbReference>
<gene>
    <name evidence="10" type="ORF">BCR42DRAFT_484668</name>
</gene>
<dbReference type="STRING" id="90262.A0A1X2I2J7"/>
<accession>A0A1X2I2J7</accession>
<dbReference type="Pfam" id="PF13688">
    <property type="entry name" value="Reprolysin_5"/>
    <property type="match status" value="1"/>
</dbReference>
<dbReference type="Gene3D" id="3.40.390.10">
    <property type="entry name" value="Collagenase (Catalytic Domain)"/>
    <property type="match status" value="1"/>
</dbReference>
<organism evidence="10 11">
    <name type="scientific">Absidia repens</name>
    <dbReference type="NCBI Taxonomy" id="90262"/>
    <lineage>
        <taxon>Eukaryota</taxon>
        <taxon>Fungi</taxon>
        <taxon>Fungi incertae sedis</taxon>
        <taxon>Mucoromycota</taxon>
        <taxon>Mucoromycotina</taxon>
        <taxon>Mucoromycetes</taxon>
        <taxon>Mucorales</taxon>
        <taxon>Cunninghamellaceae</taxon>
        <taxon>Absidia</taxon>
    </lineage>
</organism>
<dbReference type="Pfam" id="PF01562">
    <property type="entry name" value="Pep_M12B_propep"/>
    <property type="match status" value="1"/>
</dbReference>
<dbReference type="SMART" id="SM00050">
    <property type="entry name" value="DISIN"/>
    <property type="match status" value="1"/>
</dbReference>
<feature type="binding site" evidence="4">
    <location>
        <position position="492"/>
    </location>
    <ligand>
        <name>Zn(2+)</name>
        <dbReference type="ChEBI" id="CHEBI:29105"/>
        <note>catalytic</note>
    </ligand>
</feature>
<comment type="caution">
    <text evidence="10">The sequence shown here is derived from an EMBL/GenBank/DDBJ whole genome shotgun (WGS) entry which is preliminary data.</text>
</comment>
<evidence type="ECO:0000256" key="7">
    <source>
        <dbReference type="SAM" id="SignalP"/>
    </source>
</evidence>
<evidence type="ECO:0000313" key="11">
    <source>
        <dbReference type="Proteomes" id="UP000193560"/>
    </source>
</evidence>
<dbReference type="OrthoDB" id="5951731at2759"/>
<feature type="domain" description="Peptidase M12B" evidence="9">
    <location>
        <begin position="333"/>
        <end position="555"/>
    </location>
</feature>
<name>A0A1X2I2J7_9FUNG</name>
<keyword evidence="6" id="KW-0812">Transmembrane</keyword>
<keyword evidence="7" id="KW-0732">Signal</keyword>
<feature type="compositionally biased region" description="Low complexity" evidence="5">
    <location>
        <begin position="264"/>
        <end position="276"/>
    </location>
</feature>
<feature type="binding site" evidence="4">
    <location>
        <position position="498"/>
    </location>
    <ligand>
        <name>Zn(2+)</name>
        <dbReference type="ChEBI" id="CHEBI:29105"/>
        <note>catalytic</note>
    </ligand>
</feature>
<dbReference type="PROSITE" id="PS50215">
    <property type="entry name" value="ADAM_MEPRO"/>
    <property type="match status" value="1"/>
</dbReference>
<dbReference type="EMBL" id="MCGE01000033">
    <property type="protein sequence ID" value="ORZ07873.1"/>
    <property type="molecule type" value="Genomic_DNA"/>
</dbReference>
<evidence type="ECO:0000256" key="4">
    <source>
        <dbReference type="PROSITE-ProRule" id="PRU00276"/>
    </source>
</evidence>
<sequence>MLFMSAFYLILCIIFLLTIHDVQGHSLNNRRLLRIEALNKVHVDIAPRPDSFFTKRSVTPNRHHQPQARSIEHDDILRLSLKAYNQTHHLHLVPNHDLFHPNAVTNVDGKEQPLHPQEYRVYRGYVVDPKLSDMRWTEDQAGLWRDYTEEQDHGILGWARVLVRHDIKHDLDYPVFEGAFMVDEDTYHVKASKNYQRVKRSDDADLHHGYDTDNDVHMVIYRDSDTVVVPVMKRDKTWDHGEGSCGFDRLLYNSNRNSHNDYPQQQQQKQPRSSSSLLPAFDTTMMTNRNNIDLMPFSNDNSGRHYDLYSGIEHGAMMGSLAKRAPSGCPTSKKINYMGAAADCTYTKYYQDEVKARMQIINDWNSASAVYERQLNIGLGLINITIMTSTCPSSVDSNNAWNRDCSDSYSMTTRLSDFSRWRGNIGDDGAGLWHLMTNCPTGAELGVAWTKALCTTTATAQSSGSGTEYVSGTGISSVVRDEWKVVAHEVGHGFGAIHDCTSQNCPCSGSSCQCCPLSGTECDAGARFLMNPVNNASAGEFSPCTLNTICELFSSLGSCLQDPGTRPTTGLQMCGNGIKEDGEDCDSNGQDTPCCDAKTCKFKPNAKCDDYNDLCCSNCQIRPANYECRPSSGSCDTAEVCDGTSGNCPADKFKDDGSDCGNGLQCASGQCTSRDVQCRSRGSAMNITRACGGMTGSGSCQMSCADPHGFASCYIFTGNFLDGTPCGVGGSCKQGSCSLDNFGSNAKNWIDNHLQIVIPVAIVVGLLVLFCISRCIFSGTRGYRNVNNDAYVVTTIPGQPHSNPYGAPPSGGQYYAPPPPNHSQQPPPHGWVDPAMYNGPSPMAPPPSYTPNSAAGQAPREVYEMNPTNQWSSNNASSTPQPPQSPPGNNNHGGARRFNEGAV</sequence>
<protein>
    <recommendedName>
        <fullName evidence="3">Disintegrin and metalloproteinase domain-containing protein B</fullName>
    </recommendedName>
</protein>
<dbReference type="InterPro" id="IPR036436">
    <property type="entry name" value="Disintegrin_dom_sf"/>
</dbReference>
<evidence type="ECO:0000256" key="2">
    <source>
        <dbReference type="ARBA" id="ARBA00056552"/>
    </source>
</evidence>
<comment type="function">
    <text evidence="2">Probable zinc protease.</text>
</comment>
<proteinExistence type="predicted"/>
<dbReference type="PROSITE" id="PS50214">
    <property type="entry name" value="DISINTEGRIN_2"/>
    <property type="match status" value="1"/>
</dbReference>
<feature type="chain" id="PRO_5012733273" description="Disintegrin and metalloproteinase domain-containing protein B" evidence="7">
    <location>
        <begin position="25"/>
        <end position="903"/>
    </location>
</feature>
<evidence type="ECO:0000313" key="10">
    <source>
        <dbReference type="EMBL" id="ORZ07873.1"/>
    </source>
</evidence>
<dbReference type="InterPro" id="IPR001590">
    <property type="entry name" value="Peptidase_M12B"/>
</dbReference>
<evidence type="ECO:0000256" key="3">
    <source>
        <dbReference type="ARBA" id="ARBA00074021"/>
    </source>
</evidence>
<dbReference type="FunFam" id="4.10.70.10:FF:000003">
    <property type="entry name" value="Disintegrin and metalloproteinase domain-containing protein 17"/>
    <property type="match status" value="1"/>
</dbReference>
<evidence type="ECO:0000256" key="5">
    <source>
        <dbReference type="SAM" id="MobiDB-lite"/>
    </source>
</evidence>
<keyword evidence="6" id="KW-0472">Membrane</keyword>
<feature type="signal peptide" evidence="7">
    <location>
        <begin position="1"/>
        <end position="24"/>
    </location>
</feature>
<dbReference type="GO" id="GO:0006508">
    <property type="term" value="P:proteolysis"/>
    <property type="evidence" value="ECO:0007669"/>
    <property type="project" value="InterPro"/>
</dbReference>
<keyword evidence="6" id="KW-1133">Transmembrane helix</keyword>
<feature type="region of interest" description="Disordered" evidence="5">
    <location>
        <begin position="256"/>
        <end position="277"/>
    </location>
</feature>
<comment type="caution">
    <text evidence="4">Lacks conserved residue(s) required for the propagation of feature annotation.</text>
</comment>
<dbReference type="Pfam" id="PF00200">
    <property type="entry name" value="Disintegrin"/>
    <property type="match status" value="1"/>
</dbReference>
<dbReference type="GO" id="GO:0046872">
    <property type="term" value="F:metal ion binding"/>
    <property type="evidence" value="ECO:0007669"/>
    <property type="project" value="UniProtKB-KW"/>
</dbReference>
<evidence type="ECO:0000259" key="8">
    <source>
        <dbReference type="PROSITE" id="PS50214"/>
    </source>
</evidence>
<dbReference type="SUPFAM" id="SSF55486">
    <property type="entry name" value="Metalloproteases ('zincins'), catalytic domain"/>
    <property type="match status" value="1"/>
</dbReference>
<dbReference type="GO" id="GO:0004222">
    <property type="term" value="F:metalloendopeptidase activity"/>
    <property type="evidence" value="ECO:0007669"/>
    <property type="project" value="InterPro"/>
</dbReference>
<feature type="domain" description="Disintegrin" evidence="8">
    <location>
        <begin position="571"/>
        <end position="656"/>
    </location>
</feature>
<dbReference type="Gene3D" id="4.10.70.10">
    <property type="entry name" value="Disintegrin domain"/>
    <property type="match status" value="1"/>
</dbReference>
<evidence type="ECO:0000256" key="6">
    <source>
        <dbReference type="SAM" id="Phobius"/>
    </source>
</evidence>